<sequence>MPQCVGVRIKTLCLVRVVDSDIRLRYCRSCVAVVDRISSTDVLIGERLLLPDANLSKSDVGVRISDLNRIHFARLFMPPGDHVRVDDGPRGRGVLCHLNNRERRRSGVRDLHERSLKTRNAASNEACGKWTIHHAGIVGNTSNVSRLYRDKFVTRPRRRARAARRPAS</sequence>
<accession>Q13SU9</accession>
<keyword evidence="2" id="KW-1185">Reference proteome</keyword>
<name>Q13SU9_PARXL</name>
<dbReference type="AlphaFoldDB" id="Q13SU9"/>
<evidence type="ECO:0000313" key="1">
    <source>
        <dbReference type="EMBL" id="ABE32840.1"/>
    </source>
</evidence>
<dbReference type="EMBL" id="CP000270">
    <property type="protein sequence ID" value="ABE32840.1"/>
    <property type="molecule type" value="Genomic_DNA"/>
</dbReference>
<gene>
    <name evidence="1" type="ORF">Bxe_A0091</name>
</gene>
<reference evidence="1 2" key="1">
    <citation type="journal article" date="2006" name="Proc. Natl. Acad. Sci. U.S.A.">
        <title>Burkholderia xenovorans LB400 harbors a multi-replicon, 9.73-Mbp genome shaped for versatility.</title>
        <authorList>
            <person name="Chain P.S."/>
            <person name="Denef V.J."/>
            <person name="Konstantinidis K.T."/>
            <person name="Vergez L.M."/>
            <person name="Agullo L."/>
            <person name="Reyes V.L."/>
            <person name="Hauser L."/>
            <person name="Cordova M."/>
            <person name="Gomez L."/>
            <person name="Gonzalez M."/>
            <person name="Land M."/>
            <person name="Lao V."/>
            <person name="Larimer F."/>
            <person name="LiPuma J.J."/>
            <person name="Mahenthiralingam E."/>
            <person name="Malfatti S.A."/>
            <person name="Marx C.J."/>
            <person name="Parnell J.J."/>
            <person name="Ramette A."/>
            <person name="Richardson P."/>
            <person name="Seeger M."/>
            <person name="Smith D."/>
            <person name="Spilker T."/>
            <person name="Sul W.J."/>
            <person name="Tsoi T.V."/>
            <person name="Ulrich L.E."/>
            <person name="Zhulin I.B."/>
            <person name="Tiedje J.M."/>
        </authorList>
    </citation>
    <scope>NUCLEOTIDE SEQUENCE [LARGE SCALE GENOMIC DNA]</scope>
    <source>
        <strain evidence="1 2">LB400</strain>
    </source>
</reference>
<dbReference type="Proteomes" id="UP000001817">
    <property type="component" value="Chromosome 1"/>
</dbReference>
<proteinExistence type="predicted"/>
<dbReference type="KEGG" id="bxe:Bxe_A0091"/>
<protein>
    <submittedName>
        <fullName evidence="1">Uncharacterized protein</fullName>
    </submittedName>
</protein>
<evidence type="ECO:0000313" key="2">
    <source>
        <dbReference type="Proteomes" id="UP000001817"/>
    </source>
</evidence>
<organism evidence="1 2">
    <name type="scientific">Paraburkholderia xenovorans (strain LB400)</name>
    <dbReference type="NCBI Taxonomy" id="266265"/>
    <lineage>
        <taxon>Bacteria</taxon>
        <taxon>Pseudomonadati</taxon>
        <taxon>Pseudomonadota</taxon>
        <taxon>Betaproteobacteria</taxon>
        <taxon>Burkholderiales</taxon>
        <taxon>Burkholderiaceae</taxon>
        <taxon>Paraburkholderia</taxon>
    </lineage>
</organism>